<evidence type="ECO:0000313" key="5">
    <source>
        <dbReference type="Proteomes" id="UP000178885"/>
    </source>
</evidence>
<dbReference type="InterPro" id="IPR002931">
    <property type="entry name" value="Transglutaminase-like"/>
</dbReference>
<organism evidence="4 5">
    <name type="scientific">Candidatus Muproteobacteria bacterium RBG_16_65_34</name>
    <dbReference type="NCBI Taxonomy" id="1817760"/>
    <lineage>
        <taxon>Bacteria</taxon>
        <taxon>Pseudomonadati</taxon>
        <taxon>Pseudomonadota</taxon>
        <taxon>Candidatus Muproteobacteria</taxon>
    </lineage>
</organism>
<evidence type="ECO:0000256" key="1">
    <source>
        <dbReference type="SAM" id="Coils"/>
    </source>
</evidence>
<dbReference type="InterPro" id="IPR006311">
    <property type="entry name" value="TAT_signal"/>
</dbReference>
<reference evidence="4 5" key="1">
    <citation type="journal article" date="2016" name="Nat. Commun.">
        <title>Thousands of microbial genomes shed light on interconnected biogeochemical processes in an aquifer system.</title>
        <authorList>
            <person name="Anantharaman K."/>
            <person name="Brown C.T."/>
            <person name="Hug L.A."/>
            <person name="Sharon I."/>
            <person name="Castelle C.J."/>
            <person name="Probst A.J."/>
            <person name="Thomas B.C."/>
            <person name="Singh A."/>
            <person name="Wilkins M.J."/>
            <person name="Karaoz U."/>
            <person name="Brodie E.L."/>
            <person name="Williams K.H."/>
            <person name="Hubbard S.S."/>
            <person name="Banfield J.F."/>
        </authorList>
    </citation>
    <scope>NUCLEOTIDE SEQUENCE [LARGE SCALE GENOMIC DNA]</scope>
</reference>
<comment type="caution">
    <text evidence="4">The sequence shown here is derived from an EMBL/GenBank/DDBJ whole genome shotgun (WGS) entry which is preliminary data.</text>
</comment>
<feature type="domain" description="Transglutaminase-like" evidence="3">
    <location>
        <begin position="245"/>
        <end position="394"/>
    </location>
</feature>
<dbReference type="InterPro" id="IPR038765">
    <property type="entry name" value="Papain-like_cys_pep_sf"/>
</dbReference>
<feature type="non-terminal residue" evidence="4">
    <location>
        <position position="740"/>
    </location>
</feature>
<evidence type="ECO:0000313" key="4">
    <source>
        <dbReference type="EMBL" id="OGI48202.1"/>
    </source>
</evidence>
<dbReference type="Pfam" id="PF01841">
    <property type="entry name" value="Transglut_core"/>
    <property type="match status" value="1"/>
</dbReference>
<feature type="coiled-coil region" evidence="1">
    <location>
        <begin position="54"/>
        <end position="81"/>
    </location>
</feature>
<protein>
    <recommendedName>
        <fullName evidence="3">Transglutaminase-like domain-containing protein</fullName>
    </recommendedName>
</protein>
<dbReference type="Proteomes" id="UP000178885">
    <property type="component" value="Unassembled WGS sequence"/>
</dbReference>
<sequence>MAQVITGGLRSRRLFLKPTATIVAVAFLSLSLQPLGFAADPQPAAPSTQSPGPAAQLAYALDTLEAKLTRLDQKLTRGEDTISELADIARLRSEIDPLDAAIAQDFERIGQHLKAKSLPGIILDRHTQALASYKQEMATLKANLDAISQAPSASDRALKAKKAKEHLTAKQARPKRPPLDPNNLPTRALAPNENNKPKLRKEQFHAAGLYDHPTVKLAALGDFTFDKLPGANDPAYLAATPEVALSEAIKAKAAELEYNPVKIFNWVHDRTEWLPTWGAIQSSDTALLTQKGNAFDLSSLLIALLRASGIPARYVHGTIEIPAVRFMNWVGGFTDPNGAWDLASAAGIPITAVTSGGKVVAFRMEHVWVEAALDYYPSGGAINKSADSWVQLDPSFKQYGAEPAYDMHTRLGFNGEQFLMDYLLNGADKTPYQHYSKKVLDYLKANQPDWTLEGLYGHERVSPLKPTTGGDLRELAASLPYKTLARGYAAGTIPDALRHKVTVEIANNPVYGSDASYTVALSDLGTQRLTLSYIPESAADDAVVDDYGSLFASPAYLVRVKPVLRKAGATVAVGAGATLGEKQTLLLSFQGPTLNIAPVANQLTAGSYSAIVFHGAESTRAVPSAVMQQLTKNAELNESGQAQFDDLLGQLLHAIGVQWFFNLVYERAFYATTAQVAYTRLPSEAIATADLSVSYWFGIPRTASPGPFTVDADADVLALAAIGNNTKRTKDFMLVAGMTG</sequence>
<accession>A0A1F6TT12</accession>
<feature type="coiled-coil region" evidence="1">
    <location>
        <begin position="123"/>
        <end position="150"/>
    </location>
</feature>
<feature type="region of interest" description="Disordered" evidence="2">
    <location>
        <begin position="153"/>
        <end position="196"/>
    </location>
</feature>
<evidence type="ECO:0000256" key="2">
    <source>
        <dbReference type="SAM" id="MobiDB-lite"/>
    </source>
</evidence>
<dbReference type="EMBL" id="MFSU01000034">
    <property type="protein sequence ID" value="OGI48202.1"/>
    <property type="molecule type" value="Genomic_DNA"/>
</dbReference>
<name>A0A1F6TT12_9PROT</name>
<gene>
    <name evidence="4" type="ORF">A2151_00550</name>
</gene>
<proteinExistence type="predicted"/>
<dbReference type="PROSITE" id="PS51318">
    <property type="entry name" value="TAT"/>
    <property type="match status" value="1"/>
</dbReference>
<dbReference type="SUPFAM" id="SSF54001">
    <property type="entry name" value="Cysteine proteinases"/>
    <property type="match status" value="1"/>
</dbReference>
<dbReference type="PANTHER" id="PTHR33490">
    <property type="entry name" value="BLR5614 PROTEIN-RELATED"/>
    <property type="match status" value="1"/>
</dbReference>
<evidence type="ECO:0000259" key="3">
    <source>
        <dbReference type="Pfam" id="PF01841"/>
    </source>
</evidence>
<dbReference type="STRING" id="1817760.A2151_00550"/>
<dbReference type="Gene3D" id="3.10.620.30">
    <property type="match status" value="1"/>
</dbReference>
<dbReference type="AlphaFoldDB" id="A0A1F6TT12"/>
<keyword evidence="1" id="KW-0175">Coiled coil</keyword>